<evidence type="ECO:0000313" key="3">
    <source>
        <dbReference type="Proteomes" id="UP000441797"/>
    </source>
</evidence>
<feature type="compositionally biased region" description="Polar residues" evidence="1">
    <location>
        <begin position="97"/>
        <end position="106"/>
    </location>
</feature>
<name>A0A6N8G225_9CHRO</name>
<gene>
    <name evidence="2" type="ORF">BWI75_25100</name>
</gene>
<protein>
    <submittedName>
        <fullName evidence="2">Uncharacterized protein</fullName>
    </submittedName>
</protein>
<comment type="caution">
    <text evidence="2">The sequence shown here is derived from an EMBL/GenBank/DDBJ whole genome shotgun (WGS) entry which is preliminary data.</text>
</comment>
<evidence type="ECO:0000256" key="1">
    <source>
        <dbReference type="SAM" id="MobiDB-lite"/>
    </source>
</evidence>
<organism evidence="2 3">
    <name type="scientific">Gloeocapsopsis dulcis AAB1 = 1H9</name>
    <dbReference type="NCBI Taxonomy" id="1433147"/>
    <lineage>
        <taxon>Bacteria</taxon>
        <taxon>Bacillati</taxon>
        <taxon>Cyanobacteriota</taxon>
        <taxon>Cyanophyceae</taxon>
        <taxon>Oscillatoriophycideae</taxon>
        <taxon>Chroococcales</taxon>
        <taxon>Chroococcaceae</taxon>
        <taxon>Gloeocapsopsis</taxon>
        <taxon>Gloeocapsopsis dulcis</taxon>
    </lineage>
</organism>
<dbReference type="EMBL" id="NAPY01000083">
    <property type="protein sequence ID" value="MUL39458.1"/>
    <property type="molecule type" value="Genomic_DNA"/>
</dbReference>
<accession>A0A6N8G225</accession>
<dbReference type="AlphaFoldDB" id="A0A6N8G225"/>
<evidence type="ECO:0000313" key="2">
    <source>
        <dbReference type="EMBL" id="MUL39458.1"/>
    </source>
</evidence>
<sequence length="106" mass="11670">MQEGIHPYWRKAKGTTVVDNSRELEHACDSDGSERELDDVCARKTNERSTLKTKLGEAVTSRPIGGVRQNSTGREPTNRFERNQIASPNAREKNGGIESSPSGSAR</sequence>
<feature type="region of interest" description="Disordered" evidence="1">
    <location>
        <begin position="29"/>
        <end position="106"/>
    </location>
</feature>
<keyword evidence="3" id="KW-1185">Reference proteome</keyword>
<dbReference type="Proteomes" id="UP000441797">
    <property type="component" value="Unassembled WGS sequence"/>
</dbReference>
<proteinExistence type="predicted"/>
<feature type="compositionally biased region" description="Basic and acidic residues" evidence="1">
    <location>
        <begin position="29"/>
        <end position="50"/>
    </location>
</feature>
<reference evidence="2 3" key="1">
    <citation type="journal article" date="2019" name="Front. Microbiol.">
        <title>Genomic Features for Desiccation Tolerance and Sugar Biosynthesis in the Extremophile Gloeocapsopsis sp. UTEX B3054.</title>
        <authorList>
            <person name="Urrejola C."/>
            <person name="Alcorta J."/>
            <person name="Salas L."/>
            <person name="Vasquez M."/>
            <person name="Polz M.F."/>
            <person name="Vicuna R."/>
            <person name="Diez B."/>
        </authorList>
    </citation>
    <scope>NUCLEOTIDE SEQUENCE [LARGE SCALE GENOMIC DNA]</scope>
    <source>
        <strain evidence="2 3">1H9</strain>
    </source>
</reference>